<dbReference type="PROSITE" id="PS51257">
    <property type="entry name" value="PROKAR_LIPOPROTEIN"/>
    <property type="match status" value="1"/>
</dbReference>
<protein>
    <recommendedName>
        <fullName evidence="4">Secreted protein</fullName>
    </recommendedName>
</protein>
<evidence type="ECO:0000313" key="3">
    <source>
        <dbReference type="Proteomes" id="UP000646426"/>
    </source>
</evidence>
<evidence type="ECO:0000313" key="2">
    <source>
        <dbReference type="EMBL" id="GHA88905.1"/>
    </source>
</evidence>
<evidence type="ECO:0008006" key="4">
    <source>
        <dbReference type="Google" id="ProtNLM"/>
    </source>
</evidence>
<dbReference type="Proteomes" id="UP000646426">
    <property type="component" value="Unassembled WGS sequence"/>
</dbReference>
<organism evidence="2 3">
    <name type="scientific">Cognatilysobacter bugurensis</name>
    <dbReference type="NCBI Taxonomy" id="543356"/>
    <lineage>
        <taxon>Bacteria</taxon>
        <taxon>Pseudomonadati</taxon>
        <taxon>Pseudomonadota</taxon>
        <taxon>Gammaproteobacteria</taxon>
        <taxon>Lysobacterales</taxon>
        <taxon>Lysobacteraceae</taxon>
        <taxon>Cognatilysobacter</taxon>
    </lineage>
</organism>
<gene>
    <name evidence="2" type="ORF">GCM10007067_28500</name>
</gene>
<comment type="caution">
    <text evidence="2">The sequence shown here is derived from an EMBL/GenBank/DDBJ whole genome shotgun (WGS) entry which is preliminary data.</text>
</comment>
<evidence type="ECO:0000256" key="1">
    <source>
        <dbReference type="SAM" id="SignalP"/>
    </source>
</evidence>
<name>A0A918T335_9GAMM</name>
<proteinExistence type="predicted"/>
<accession>A0A918T335</accession>
<sequence length="164" mass="18082">MRRPTHLRLLAACAAVAFACSAFAQQPPIERQMSPEQFKAAGLDKLTPGELVQLNAWLNRTVEEETAKAASEAKRKVVNENRGFITFGSNEPIVGRIAGEFRGFGKGRSYTLENGQVWEQVDEARLAGVRKSNPAVRITPSVMGNVWYLAVEGSNTHAKVRRTK</sequence>
<keyword evidence="3" id="KW-1185">Reference proteome</keyword>
<feature type="chain" id="PRO_5037340760" description="Secreted protein" evidence="1">
    <location>
        <begin position="25"/>
        <end position="164"/>
    </location>
</feature>
<keyword evidence="1" id="KW-0732">Signal</keyword>
<dbReference type="RefSeq" id="WP_189457776.1">
    <property type="nucleotide sequence ID" value="NZ_BMYD01000006.1"/>
</dbReference>
<dbReference type="AlphaFoldDB" id="A0A918T335"/>
<feature type="signal peptide" evidence="1">
    <location>
        <begin position="1"/>
        <end position="24"/>
    </location>
</feature>
<dbReference type="EMBL" id="BMYD01000006">
    <property type="protein sequence ID" value="GHA88905.1"/>
    <property type="molecule type" value="Genomic_DNA"/>
</dbReference>
<reference evidence="2" key="2">
    <citation type="submission" date="2020-09" db="EMBL/GenBank/DDBJ databases">
        <authorList>
            <person name="Sun Q."/>
            <person name="Kim S."/>
        </authorList>
    </citation>
    <scope>NUCLEOTIDE SEQUENCE</scope>
    <source>
        <strain evidence="2">KCTC 23077</strain>
    </source>
</reference>
<reference evidence="2" key="1">
    <citation type="journal article" date="2014" name="Int. J. Syst. Evol. Microbiol.">
        <title>Complete genome sequence of Corynebacterium casei LMG S-19264T (=DSM 44701T), isolated from a smear-ripened cheese.</title>
        <authorList>
            <consortium name="US DOE Joint Genome Institute (JGI-PGF)"/>
            <person name="Walter F."/>
            <person name="Albersmeier A."/>
            <person name="Kalinowski J."/>
            <person name="Ruckert C."/>
        </authorList>
    </citation>
    <scope>NUCLEOTIDE SEQUENCE</scope>
    <source>
        <strain evidence="2">KCTC 23077</strain>
    </source>
</reference>